<dbReference type="Pfam" id="PF02861">
    <property type="entry name" value="Clp_N"/>
    <property type="match status" value="1"/>
</dbReference>
<dbReference type="PANTHER" id="PTHR47016">
    <property type="entry name" value="ATP-DEPENDENT CLP PROTEASE ATP-BINDING SUBUNIT CLPT1, CHLOROPLASTIC"/>
    <property type="match status" value="1"/>
</dbReference>
<dbReference type="InterPro" id="IPR036628">
    <property type="entry name" value="Clp_N_dom_sf"/>
</dbReference>
<gene>
    <name evidence="4" type="primary">LOC105042462</name>
</gene>
<dbReference type="GeneID" id="105042462"/>
<evidence type="ECO:0000259" key="2">
    <source>
        <dbReference type="PROSITE" id="PS51903"/>
    </source>
</evidence>
<dbReference type="Gene3D" id="1.10.1780.10">
    <property type="entry name" value="Clp, N-terminal domain"/>
    <property type="match status" value="1"/>
</dbReference>
<dbReference type="AlphaFoldDB" id="A0A6I9QZK5"/>
<accession>A0A6I9QZK5</accession>
<keyword evidence="4" id="KW-0645">Protease</keyword>
<proteinExistence type="predicted"/>
<dbReference type="RefSeq" id="XP_010917990.1">
    <property type="nucleotide sequence ID" value="XM_010919688.3"/>
</dbReference>
<dbReference type="FunCoup" id="A0A6I9QZK5">
    <property type="interactions" value="2004"/>
</dbReference>
<dbReference type="PANTHER" id="PTHR47016:SF1">
    <property type="entry name" value="ATP-DEPENDENT CLP PROTEASE ATP-BINDING SUBUNIT CLPT1, CHLOROPLASTIC"/>
    <property type="match status" value="1"/>
</dbReference>
<dbReference type="GO" id="GO:0005524">
    <property type="term" value="F:ATP binding"/>
    <property type="evidence" value="ECO:0007669"/>
    <property type="project" value="UniProtKB-KW"/>
</dbReference>
<feature type="domain" description="Clp R" evidence="2">
    <location>
        <begin position="96"/>
        <end position="241"/>
    </location>
</feature>
<dbReference type="GO" id="GO:0006508">
    <property type="term" value="P:proteolysis"/>
    <property type="evidence" value="ECO:0007669"/>
    <property type="project" value="UniProtKB-KW"/>
</dbReference>
<dbReference type="KEGG" id="egu:105042462"/>
<dbReference type="OrthoDB" id="2014724at2759"/>
<name>A0A6I9QZK5_ELAGV</name>
<keyword evidence="1" id="KW-0677">Repeat</keyword>
<keyword evidence="4" id="KW-0547">Nucleotide-binding</keyword>
<dbReference type="InterPro" id="IPR004176">
    <property type="entry name" value="Clp_R_N"/>
</dbReference>
<organism evidence="3 4">
    <name type="scientific">Elaeis guineensis var. tenera</name>
    <name type="common">Oil palm</name>
    <dbReference type="NCBI Taxonomy" id="51953"/>
    <lineage>
        <taxon>Eukaryota</taxon>
        <taxon>Viridiplantae</taxon>
        <taxon>Streptophyta</taxon>
        <taxon>Embryophyta</taxon>
        <taxon>Tracheophyta</taxon>
        <taxon>Spermatophyta</taxon>
        <taxon>Magnoliopsida</taxon>
        <taxon>Liliopsida</taxon>
        <taxon>Arecaceae</taxon>
        <taxon>Arecoideae</taxon>
        <taxon>Cocoseae</taxon>
        <taxon>Elaeidinae</taxon>
        <taxon>Elaeis</taxon>
    </lineage>
</organism>
<evidence type="ECO:0000313" key="4">
    <source>
        <dbReference type="RefSeq" id="XP_010917990.1"/>
    </source>
</evidence>
<protein>
    <submittedName>
        <fullName evidence="4">ATP-dependent Clp protease ATP-binding subunit CLPT1, chloroplastic</fullName>
    </submittedName>
</protein>
<keyword evidence="4" id="KW-0067">ATP-binding</keyword>
<dbReference type="GO" id="GO:0008233">
    <property type="term" value="F:peptidase activity"/>
    <property type="evidence" value="ECO:0007669"/>
    <property type="project" value="UniProtKB-KW"/>
</dbReference>
<dbReference type="InParanoid" id="A0A6I9QZK5"/>
<dbReference type="Proteomes" id="UP000504607">
    <property type="component" value="Chromosome 4"/>
</dbReference>
<dbReference type="PROSITE" id="PS51903">
    <property type="entry name" value="CLP_R"/>
    <property type="match status" value="1"/>
</dbReference>
<evidence type="ECO:0000313" key="3">
    <source>
        <dbReference type="Proteomes" id="UP000504607"/>
    </source>
</evidence>
<keyword evidence="3" id="KW-1185">Reference proteome</keyword>
<reference evidence="4" key="1">
    <citation type="submission" date="2025-08" db="UniProtKB">
        <authorList>
            <consortium name="RefSeq"/>
        </authorList>
    </citation>
    <scope>IDENTIFICATION</scope>
</reference>
<dbReference type="SUPFAM" id="SSF81923">
    <property type="entry name" value="Double Clp-N motif"/>
    <property type="match status" value="1"/>
</dbReference>
<sequence>MTTRTLSALPISTSTYPFLSKSTTRNPILPSLSTLSLPSNRRKPNLLASSLLGDPTRLSSLRAPTMPLYPRPTLRSAAVFSTLPTAKPERASTGKIPKWSARAIKAFSMAELEARKLKYPNTGTEALLMGILVEGTSKAAQFLRADEITLFKVREETVKLLGKSDLYFFSPEHPPLTEPAQRALDWAVDEKLKSGDDGEITTTHMLLGIWSEKDSAGHKILASLGFDDDKANELAKSANEEAVMNYR</sequence>
<dbReference type="InterPro" id="IPR044217">
    <property type="entry name" value="CLPT1/2"/>
</dbReference>
<evidence type="ECO:0000256" key="1">
    <source>
        <dbReference type="PROSITE-ProRule" id="PRU01251"/>
    </source>
</evidence>
<keyword evidence="4" id="KW-0378">Hydrolase</keyword>